<dbReference type="EMBL" id="JACHXH010000015">
    <property type="protein sequence ID" value="MBB3136564.1"/>
    <property type="molecule type" value="Genomic_DNA"/>
</dbReference>
<dbReference type="RefSeq" id="WP_131588438.1">
    <property type="nucleotide sequence ID" value="NZ_JACHXH010000015.1"/>
</dbReference>
<reference evidence="1 4" key="2">
    <citation type="submission" date="2020-08" db="EMBL/GenBank/DDBJ databases">
        <title>Genomic Encyclopedia of Type Strains, Phase III (KMG-III): the genomes of soil and plant-associated and newly described type strains.</title>
        <authorList>
            <person name="Whitman W."/>
        </authorList>
    </citation>
    <scope>NUCLEOTIDE SEQUENCE [LARGE SCALE GENOMIC DNA]</scope>
    <source>
        <strain evidence="1 4">CECT 4113</strain>
    </source>
</reference>
<proteinExistence type="predicted"/>
<evidence type="ECO:0000313" key="3">
    <source>
        <dbReference type="Proteomes" id="UP000277279"/>
    </source>
</evidence>
<sequence length="77" mass="8080">MTSWRNGPSKSNGVAKLFYLESDPTFMSASNAGPRMPLILRLLGAEAFAAGAAPIVVKVHGSGLIEAGDPKPRWGNV</sequence>
<reference evidence="2 3" key="1">
    <citation type="submission" date="2018-11" db="EMBL/GenBank/DDBJ databases">
        <authorList>
            <person name="Huo Y."/>
        </authorList>
    </citation>
    <scope>NUCLEOTIDE SEQUENCE [LARGE SCALE GENOMIC DNA]</scope>
    <source>
        <strain evidence="2 3">DSM 30132</strain>
    </source>
</reference>
<evidence type="ECO:0000313" key="2">
    <source>
        <dbReference type="EMBL" id="RSB67125.1"/>
    </source>
</evidence>
<protein>
    <submittedName>
        <fullName evidence="2">Uncharacterized protein</fullName>
    </submittedName>
</protein>
<evidence type="ECO:0000313" key="1">
    <source>
        <dbReference type="EMBL" id="MBB3136564.1"/>
    </source>
</evidence>
<organism evidence="2 3">
    <name type="scientific">Rhizobium pisi</name>
    <dbReference type="NCBI Taxonomy" id="574561"/>
    <lineage>
        <taxon>Bacteria</taxon>
        <taxon>Pseudomonadati</taxon>
        <taxon>Pseudomonadota</taxon>
        <taxon>Alphaproteobacteria</taxon>
        <taxon>Hyphomicrobiales</taxon>
        <taxon>Rhizobiaceae</taxon>
        <taxon>Rhizobium/Agrobacterium group</taxon>
        <taxon>Rhizobium</taxon>
    </lineage>
</organism>
<dbReference type="EMBL" id="RJJT01000015">
    <property type="protein sequence ID" value="RSB67125.1"/>
    <property type="molecule type" value="Genomic_DNA"/>
</dbReference>
<name>A0A3R9GYJ1_9HYPH</name>
<comment type="caution">
    <text evidence="2">The sequence shown here is derived from an EMBL/GenBank/DDBJ whole genome shotgun (WGS) entry which is preliminary data.</text>
</comment>
<dbReference type="Proteomes" id="UP000277279">
    <property type="component" value="Unassembled WGS sequence"/>
</dbReference>
<gene>
    <name evidence="2" type="ORF">EFD55_21680</name>
    <name evidence="1" type="ORF">FHS26_004319</name>
</gene>
<accession>A0A3R9GYJ1</accession>
<dbReference type="AlphaFoldDB" id="A0A3R9GYJ1"/>
<evidence type="ECO:0000313" key="4">
    <source>
        <dbReference type="Proteomes" id="UP000518315"/>
    </source>
</evidence>
<keyword evidence="4" id="KW-1185">Reference proteome</keyword>
<dbReference type="Proteomes" id="UP000518315">
    <property type="component" value="Unassembled WGS sequence"/>
</dbReference>